<protein>
    <submittedName>
        <fullName evidence="1">Uncharacterized protein</fullName>
    </submittedName>
</protein>
<gene>
    <name evidence="1" type="ORF">ASPBRDRAFT_340772</name>
</gene>
<dbReference type="RefSeq" id="XP_067474628.1">
    <property type="nucleotide sequence ID" value="XM_067623186.1"/>
</dbReference>
<proteinExistence type="predicted"/>
<name>A0A1L9U6U3_ASPBC</name>
<reference evidence="2" key="1">
    <citation type="journal article" date="2017" name="Genome Biol.">
        <title>Comparative genomics reveals high biological diversity and specific adaptations in the industrially and medically important fungal genus Aspergillus.</title>
        <authorList>
            <person name="de Vries R.P."/>
            <person name="Riley R."/>
            <person name="Wiebenga A."/>
            <person name="Aguilar-Osorio G."/>
            <person name="Amillis S."/>
            <person name="Uchima C.A."/>
            <person name="Anderluh G."/>
            <person name="Asadollahi M."/>
            <person name="Askin M."/>
            <person name="Barry K."/>
            <person name="Battaglia E."/>
            <person name="Bayram O."/>
            <person name="Benocci T."/>
            <person name="Braus-Stromeyer S.A."/>
            <person name="Caldana C."/>
            <person name="Canovas D."/>
            <person name="Cerqueira G.C."/>
            <person name="Chen F."/>
            <person name="Chen W."/>
            <person name="Choi C."/>
            <person name="Clum A."/>
            <person name="Dos Santos R.A."/>
            <person name="Damasio A.R."/>
            <person name="Diallinas G."/>
            <person name="Emri T."/>
            <person name="Fekete E."/>
            <person name="Flipphi M."/>
            <person name="Freyberg S."/>
            <person name="Gallo A."/>
            <person name="Gournas C."/>
            <person name="Habgood R."/>
            <person name="Hainaut M."/>
            <person name="Harispe M.L."/>
            <person name="Henrissat B."/>
            <person name="Hilden K.S."/>
            <person name="Hope R."/>
            <person name="Hossain A."/>
            <person name="Karabika E."/>
            <person name="Karaffa L."/>
            <person name="Karanyi Z."/>
            <person name="Krasevec N."/>
            <person name="Kuo A."/>
            <person name="Kusch H."/>
            <person name="LaButti K."/>
            <person name="Lagendijk E.L."/>
            <person name="Lapidus A."/>
            <person name="Levasseur A."/>
            <person name="Lindquist E."/>
            <person name="Lipzen A."/>
            <person name="Logrieco A.F."/>
            <person name="MacCabe A."/>
            <person name="Maekelae M.R."/>
            <person name="Malavazi I."/>
            <person name="Melin P."/>
            <person name="Meyer V."/>
            <person name="Mielnichuk N."/>
            <person name="Miskei M."/>
            <person name="Molnar A.P."/>
            <person name="Mule G."/>
            <person name="Ngan C.Y."/>
            <person name="Orejas M."/>
            <person name="Orosz E."/>
            <person name="Ouedraogo J.P."/>
            <person name="Overkamp K.M."/>
            <person name="Park H.-S."/>
            <person name="Perrone G."/>
            <person name="Piumi F."/>
            <person name="Punt P.J."/>
            <person name="Ram A.F."/>
            <person name="Ramon A."/>
            <person name="Rauscher S."/>
            <person name="Record E."/>
            <person name="Riano-Pachon D.M."/>
            <person name="Robert V."/>
            <person name="Roehrig J."/>
            <person name="Ruller R."/>
            <person name="Salamov A."/>
            <person name="Salih N.S."/>
            <person name="Samson R.A."/>
            <person name="Sandor E."/>
            <person name="Sanguinetti M."/>
            <person name="Schuetze T."/>
            <person name="Sepcic K."/>
            <person name="Shelest E."/>
            <person name="Sherlock G."/>
            <person name="Sophianopoulou V."/>
            <person name="Squina F.M."/>
            <person name="Sun H."/>
            <person name="Susca A."/>
            <person name="Todd R.B."/>
            <person name="Tsang A."/>
            <person name="Unkles S.E."/>
            <person name="van de Wiele N."/>
            <person name="van Rossen-Uffink D."/>
            <person name="Oliveira J.V."/>
            <person name="Vesth T.C."/>
            <person name="Visser J."/>
            <person name="Yu J.-H."/>
            <person name="Zhou M."/>
            <person name="Andersen M.R."/>
            <person name="Archer D.B."/>
            <person name="Baker S.E."/>
            <person name="Benoit I."/>
            <person name="Brakhage A.A."/>
            <person name="Braus G.H."/>
            <person name="Fischer R."/>
            <person name="Frisvad J.C."/>
            <person name="Goldman G.H."/>
            <person name="Houbraken J."/>
            <person name="Oakley B."/>
            <person name="Pocsi I."/>
            <person name="Scazzocchio C."/>
            <person name="Seiboth B."/>
            <person name="vanKuyk P.A."/>
            <person name="Wortman J."/>
            <person name="Dyer P.S."/>
            <person name="Grigoriev I.V."/>
        </authorList>
    </citation>
    <scope>NUCLEOTIDE SEQUENCE [LARGE SCALE GENOMIC DNA]</scope>
    <source>
        <strain evidence="2">CBS 101740 / IMI 381727 / IBT 21946</strain>
    </source>
</reference>
<dbReference type="EMBL" id="KV878694">
    <property type="protein sequence ID" value="OJJ67379.1"/>
    <property type="molecule type" value="Genomic_DNA"/>
</dbReference>
<sequence>MSYRHMQSNYQSHSFVSSSSSIACPNWSHRRDNIELKYQSNLTADGDYQASAATKLRTIQMKHVRGRASNVMVLYPLI</sequence>
<evidence type="ECO:0000313" key="1">
    <source>
        <dbReference type="EMBL" id="OJJ67379.1"/>
    </source>
</evidence>
<accession>A0A1L9U6U3</accession>
<evidence type="ECO:0000313" key="2">
    <source>
        <dbReference type="Proteomes" id="UP000184499"/>
    </source>
</evidence>
<dbReference type="VEuPathDB" id="FungiDB:ASPBRDRAFT_340772"/>
<dbReference type="Proteomes" id="UP000184499">
    <property type="component" value="Unassembled WGS sequence"/>
</dbReference>
<dbReference type="GeneID" id="93575674"/>
<keyword evidence="2" id="KW-1185">Reference proteome</keyword>
<dbReference type="PROSITE" id="PS51257">
    <property type="entry name" value="PROKAR_LIPOPROTEIN"/>
    <property type="match status" value="1"/>
</dbReference>
<organism evidence="1 2">
    <name type="scientific">Aspergillus brasiliensis (strain CBS 101740 / IMI 381727 / IBT 21946)</name>
    <dbReference type="NCBI Taxonomy" id="767769"/>
    <lineage>
        <taxon>Eukaryota</taxon>
        <taxon>Fungi</taxon>
        <taxon>Dikarya</taxon>
        <taxon>Ascomycota</taxon>
        <taxon>Pezizomycotina</taxon>
        <taxon>Eurotiomycetes</taxon>
        <taxon>Eurotiomycetidae</taxon>
        <taxon>Eurotiales</taxon>
        <taxon>Aspergillaceae</taxon>
        <taxon>Aspergillus</taxon>
        <taxon>Aspergillus subgen. Circumdati</taxon>
    </lineage>
</organism>
<dbReference type="AlphaFoldDB" id="A0A1L9U6U3"/>